<evidence type="ECO:0000256" key="7">
    <source>
        <dbReference type="ARBA" id="ARBA00023136"/>
    </source>
</evidence>
<keyword evidence="9 10" id="KW-0496">Mitochondrion</keyword>
<comment type="subcellular location">
    <subcellularLocation>
        <location evidence="1">Membrane</location>
    </subcellularLocation>
    <subcellularLocation>
        <location evidence="9">Mitochondrion membrane</location>
        <topology evidence="9">Multi-pass membrane protein</topology>
    </subcellularLocation>
</comment>
<evidence type="ECO:0000256" key="5">
    <source>
        <dbReference type="ARBA" id="ARBA00022692"/>
    </source>
</evidence>
<evidence type="ECO:0000256" key="6">
    <source>
        <dbReference type="ARBA" id="ARBA00022989"/>
    </source>
</evidence>
<evidence type="ECO:0000256" key="9">
    <source>
        <dbReference type="RuleBase" id="RU003640"/>
    </source>
</evidence>
<accession>A0A126TF83</accession>
<evidence type="ECO:0000313" key="10">
    <source>
        <dbReference type="EMBL" id="AML26203.1"/>
    </source>
</evidence>
<sequence length="117" mass="13552">MKMLISALMLPVMISILMMSLLNMLSKKSFKDREKMSPFECGFDPKNLARLPFSLQFFLIAIIFIIFDVELTLFLPMVLIMETSKPALISTCIMAFMLILMFGLYHEQKQGSLNWMK</sequence>
<keyword evidence="9" id="KW-0249">Electron transport</keyword>
<dbReference type="GO" id="GO:0030964">
    <property type="term" value="C:NADH dehydrogenase complex"/>
    <property type="evidence" value="ECO:0007669"/>
    <property type="project" value="TreeGrafter"/>
</dbReference>
<dbReference type="GO" id="GO:0008137">
    <property type="term" value="F:NADH dehydrogenase (ubiquinone) activity"/>
    <property type="evidence" value="ECO:0007669"/>
    <property type="project" value="UniProtKB-UniRule"/>
</dbReference>
<dbReference type="Pfam" id="PF00507">
    <property type="entry name" value="Oxidored_q4"/>
    <property type="match status" value="1"/>
</dbReference>
<evidence type="ECO:0000256" key="2">
    <source>
        <dbReference type="ARBA" id="ARBA00008472"/>
    </source>
</evidence>
<dbReference type="InterPro" id="IPR000440">
    <property type="entry name" value="NADH_UbQ/plastoQ_OxRdtase_su3"/>
</dbReference>
<comment type="catalytic activity">
    <reaction evidence="8 9">
        <text>a ubiquinone + NADH + 5 H(+)(in) = a ubiquinol + NAD(+) + 4 H(+)(out)</text>
        <dbReference type="Rhea" id="RHEA:29091"/>
        <dbReference type="Rhea" id="RHEA-COMP:9565"/>
        <dbReference type="Rhea" id="RHEA-COMP:9566"/>
        <dbReference type="ChEBI" id="CHEBI:15378"/>
        <dbReference type="ChEBI" id="CHEBI:16389"/>
        <dbReference type="ChEBI" id="CHEBI:17976"/>
        <dbReference type="ChEBI" id="CHEBI:57540"/>
        <dbReference type="ChEBI" id="CHEBI:57945"/>
        <dbReference type="EC" id="7.1.1.2"/>
    </reaction>
</comment>
<evidence type="ECO:0000256" key="3">
    <source>
        <dbReference type="ARBA" id="ARBA00021007"/>
    </source>
</evidence>
<gene>
    <name evidence="10" type="primary">ND3</name>
</gene>
<feature type="transmembrane region" description="Helical" evidence="9">
    <location>
        <begin position="87"/>
        <end position="106"/>
    </location>
</feature>
<dbReference type="GO" id="GO:0031966">
    <property type="term" value="C:mitochondrial membrane"/>
    <property type="evidence" value="ECO:0007669"/>
    <property type="project" value="UniProtKB-SubCell"/>
</dbReference>
<feature type="transmembrane region" description="Helical" evidence="9">
    <location>
        <begin position="6"/>
        <end position="26"/>
    </location>
</feature>
<dbReference type="EC" id="7.1.1.2" evidence="9"/>
<geneLocation type="mitochondrion" evidence="10"/>
<dbReference type="EMBL" id="KT696210">
    <property type="protein sequence ID" value="AML26203.1"/>
    <property type="molecule type" value="Genomic_DNA"/>
</dbReference>
<evidence type="ECO:0000256" key="1">
    <source>
        <dbReference type="ARBA" id="ARBA00004370"/>
    </source>
</evidence>
<reference evidence="10" key="1">
    <citation type="submission" date="2015-09" db="EMBL/GenBank/DDBJ databases">
        <title>Capturing the unknown biodiversity of arthropods in tropical forests using metagenomics.</title>
        <authorList>
            <person name="Andujar C."/>
            <person name="Creedy T.J."/>
            <person name="Garner B."/>
            <person name="Canty R."/>
            <person name="Warner H.B."/>
            <person name="Lipecki J."/>
            <person name="Crampton-Platt A."/>
            <person name="Gabrielli M."/>
            <person name="Croydon-Veleslavov I.A."/>
            <person name="Lim J.L."/>
            <person name="Linard B."/>
            <person name="Vogler A."/>
        </authorList>
    </citation>
    <scope>NUCLEOTIDE SEQUENCE</scope>
</reference>
<keyword evidence="6 9" id="KW-1133">Transmembrane helix</keyword>
<dbReference type="AlphaFoldDB" id="A0A126TF83"/>
<comment type="similarity">
    <text evidence="2 9">Belongs to the complex I subunit 3 family.</text>
</comment>
<dbReference type="PANTHER" id="PTHR11058">
    <property type="entry name" value="NADH-UBIQUINONE OXIDOREDUCTASE CHAIN 3"/>
    <property type="match status" value="1"/>
</dbReference>
<organism evidence="10">
    <name type="scientific">Scolytinae sp. BMNH 1274292</name>
    <dbReference type="NCBI Taxonomy" id="2558040"/>
    <lineage>
        <taxon>Eukaryota</taxon>
        <taxon>Metazoa</taxon>
        <taxon>Ecdysozoa</taxon>
        <taxon>Arthropoda</taxon>
        <taxon>Hexapoda</taxon>
        <taxon>Insecta</taxon>
        <taxon>Pterygota</taxon>
        <taxon>Neoptera</taxon>
        <taxon>Endopterygota</taxon>
        <taxon>Coleoptera</taxon>
        <taxon>Polyphaga</taxon>
        <taxon>Cucujiformia</taxon>
        <taxon>Curculionidae</taxon>
        <taxon>Scolytinae</taxon>
    </lineage>
</organism>
<keyword evidence="4 9" id="KW-0813">Transport</keyword>
<comment type="function">
    <text evidence="9">Core subunit of the mitochondrial membrane respiratory chain NADH dehydrogenase (Complex I) which catalyzes electron transfer from NADH through the respiratory chain, using ubiquinone as an electron acceptor. Essential for the catalytic activity of complex I.</text>
</comment>
<name>A0A126TF83_9CUCU</name>
<evidence type="ECO:0000256" key="4">
    <source>
        <dbReference type="ARBA" id="ARBA00022448"/>
    </source>
</evidence>
<proteinExistence type="inferred from homology"/>
<protein>
    <recommendedName>
        <fullName evidence="3 9">NADH-ubiquinone oxidoreductase chain 3</fullName>
        <ecNumber evidence="9">7.1.1.2</ecNumber>
    </recommendedName>
</protein>
<keyword evidence="5 9" id="KW-0812">Transmembrane</keyword>
<keyword evidence="7 9" id="KW-0472">Membrane</keyword>
<evidence type="ECO:0000256" key="8">
    <source>
        <dbReference type="ARBA" id="ARBA00049551"/>
    </source>
</evidence>
<dbReference type="PANTHER" id="PTHR11058:SF9">
    <property type="entry name" value="NADH-UBIQUINONE OXIDOREDUCTASE CHAIN 3"/>
    <property type="match status" value="1"/>
</dbReference>
<keyword evidence="9" id="KW-0679">Respiratory chain</keyword>
<keyword evidence="9" id="KW-0520">NAD</keyword>
<keyword evidence="9" id="KW-0830">Ubiquinone</keyword>
<dbReference type="InterPro" id="IPR038430">
    <property type="entry name" value="NDAH_ubi_oxred_su3_sf"/>
</dbReference>
<keyword evidence="9" id="KW-1278">Translocase</keyword>
<feature type="transmembrane region" description="Helical" evidence="9">
    <location>
        <begin position="47"/>
        <end position="67"/>
    </location>
</feature>
<dbReference type="Gene3D" id="1.20.58.1610">
    <property type="entry name" value="NADH:ubiquinone/plastoquinone oxidoreductase, chain 3"/>
    <property type="match status" value="1"/>
</dbReference>